<accession>A0A5J4NQR2</accession>
<dbReference type="InterPro" id="IPR006020">
    <property type="entry name" value="PTB/PI_dom"/>
</dbReference>
<gene>
    <name evidence="2" type="ORF">DEA37_0002385</name>
</gene>
<dbReference type="SUPFAM" id="SSF50729">
    <property type="entry name" value="PH domain-like"/>
    <property type="match status" value="1"/>
</dbReference>
<dbReference type="Gene3D" id="2.30.29.30">
    <property type="entry name" value="Pleckstrin-homology domain (PH domain)/Phosphotyrosine-binding domain (PTB)"/>
    <property type="match status" value="1"/>
</dbReference>
<dbReference type="Proteomes" id="UP000324629">
    <property type="component" value="Unassembled WGS sequence"/>
</dbReference>
<keyword evidence="3" id="KW-1185">Reference proteome</keyword>
<dbReference type="AlphaFoldDB" id="A0A5J4NQR2"/>
<feature type="domain" description="PID" evidence="1">
    <location>
        <begin position="29"/>
        <end position="102"/>
    </location>
</feature>
<comment type="caution">
    <text evidence="2">The sequence shown here is derived from an EMBL/GenBank/DDBJ whole genome shotgun (WGS) entry which is preliminary data.</text>
</comment>
<evidence type="ECO:0000313" key="3">
    <source>
        <dbReference type="Proteomes" id="UP000324629"/>
    </source>
</evidence>
<dbReference type="InterPro" id="IPR011993">
    <property type="entry name" value="PH-like_dom_sf"/>
</dbReference>
<reference evidence="2 3" key="1">
    <citation type="journal article" date="2019" name="Gigascience">
        <title>Whole-genome sequence of the oriental lung fluke Paragonimus westermani.</title>
        <authorList>
            <person name="Oey H."/>
            <person name="Zakrzewski M."/>
            <person name="Narain K."/>
            <person name="Devi K.R."/>
            <person name="Agatsuma T."/>
            <person name="Nawaratna S."/>
            <person name="Gobert G.N."/>
            <person name="Jones M.K."/>
            <person name="Ragan M.A."/>
            <person name="McManus D.P."/>
            <person name="Krause L."/>
        </authorList>
    </citation>
    <scope>NUCLEOTIDE SEQUENCE [LARGE SCALE GENOMIC DNA]</scope>
    <source>
        <strain evidence="2 3">IND2009</strain>
    </source>
</reference>
<dbReference type="EMBL" id="QNGE01001252">
    <property type="protein sequence ID" value="KAA3678017.1"/>
    <property type="molecule type" value="Genomic_DNA"/>
</dbReference>
<proteinExistence type="predicted"/>
<name>A0A5J4NQR2_9TREM</name>
<dbReference type="PROSITE" id="PS01179">
    <property type="entry name" value="PID"/>
    <property type="match status" value="1"/>
</dbReference>
<organism evidence="2 3">
    <name type="scientific">Paragonimus westermani</name>
    <dbReference type="NCBI Taxonomy" id="34504"/>
    <lineage>
        <taxon>Eukaryota</taxon>
        <taxon>Metazoa</taxon>
        <taxon>Spiralia</taxon>
        <taxon>Lophotrochozoa</taxon>
        <taxon>Platyhelminthes</taxon>
        <taxon>Trematoda</taxon>
        <taxon>Digenea</taxon>
        <taxon>Plagiorchiida</taxon>
        <taxon>Troglotremata</taxon>
        <taxon>Troglotrematidae</taxon>
        <taxon>Paragonimus</taxon>
    </lineage>
</organism>
<sequence>RVDMEEKDSIFLGKTNCVKSEGASHSVKMSFAAKLFGKIQVRDPKGDMVCETALSLLKAFLLNPKTGKKRVTIELHVAEFKVLDRKSKELLEIYRITDITYIWRDPTETNSCGIIMKQPALGENGFEFLGFKLRNGPNQQGQFINDLINLDDQTDDVSANQDRTAIKIRRPKPLISCVQSPKLSIDENKRQQPESIKNQQWTQFDCPFTHGCDKLESTNNWDPWKVNNEAPARNMQWSTPSLWSNDSNLPGRQTSASFQTSAAITLPSYTSEGVLLNPGVQFWGTNDWLTSSPKPQTNSRNPFVQSWTPNQPIEATWPTGQSTVNWCDAMVSRGAGEQV</sequence>
<evidence type="ECO:0000259" key="1">
    <source>
        <dbReference type="PROSITE" id="PS01179"/>
    </source>
</evidence>
<feature type="non-terminal residue" evidence="2">
    <location>
        <position position="1"/>
    </location>
</feature>
<evidence type="ECO:0000313" key="2">
    <source>
        <dbReference type="EMBL" id="KAA3678017.1"/>
    </source>
</evidence>
<protein>
    <recommendedName>
        <fullName evidence="1">PID domain-containing protein</fullName>
    </recommendedName>
</protein>